<evidence type="ECO:0000313" key="3">
    <source>
        <dbReference type="Proteomes" id="UP001497512"/>
    </source>
</evidence>
<name>A0ABP0TIE3_9BRYO</name>
<sequence length="323" mass="35784">MVNHWRKYLYQEHSAVAVSPLKTLNLLDVLIKTDREGFTPVLEKVGSMVTLGRQGQEFTETQERLRDGLESFQRTGVGAQDDETLFGWNRSNPDINVNLKSSTSVNGSLLIVFGDANLRFCNAKHLNCSLKRVKTARVDKEELTEIIIDEMWKPDINKRILKWPQPAHCFSKGGQELWVITEILYAEKLIVASADSNSMGGAANTSGPALLPLGMPGPVGGKIEASTTLDDSLNFIAQDKKPFMFAYRAICAQYDSAGGYVNHKLNAGRRPPHTRHPKSGDNSSSQMHLEGLFLNLPAGDQQDDEDLQCLEIVNAVDNDNNDD</sequence>
<evidence type="ECO:0000256" key="1">
    <source>
        <dbReference type="SAM" id="MobiDB-lite"/>
    </source>
</evidence>
<evidence type="ECO:0000313" key="2">
    <source>
        <dbReference type="EMBL" id="CAK9197381.1"/>
    </source>
</evidence>
<organism evidence="2 3">
    <name type="scientific">Sphagnum troendelagicum</name>
    <dbReference type="NCBI Taxonomy" id="128251"/>
    <lineage>
        <taxon>Eukaryota</taxon>
        <taxon>Viridiplantae</taxon>
        <taxon>Streptophyta</taxon>
        <taxon>Embryophyta</taxon>
        <taxon>Bryophyta</taxon>
        <taxon>Sphagnophytina</taxon>
        <taxon>Sphagnopsida</taxon>
        <taxon>Sphagnales</taxon>
        <taxon>Sphagnaceae</taxon>
        <taxon>Sphagnum</taxon>
    </lineage>
</organism>
<gene>
    <name evidence="2" type="ORF">CSSPTR1EN2_LOCUS3946</name>
</gene>
<dbReference type="Proteomes" id="UP001497512">
    <property type="component" value="Chromosome 11"/>
</dbReference>
<dbReference type="EMBL" id="OZ019903">
    <property type="protein sequence ID" value="CAK9197381.1"/>
    <property type="molecule type" value="Genomic_DNA"/>
</dbReference>
<feature type="region of interest" description="Disordered" evidence="1">
    <location>
        <begin position="263"/>
        <end position="286"/>
    </location>
</feature>
<accession>A0ABP0TIE3</accession>
<proteinExistence type="predicted"/>
<protein>
    <submittedName>
        <fullName evidence="2">Uncharacterized protein</fullName>
    </submittedName>
</protein>
<keyword evidence="3" id="KW-1185">Reference proteome</keyword>
<reference evidence="2" key="1">
    <citation type="submission" date="2024-02" db="EMBL/GenBank/DDBJ databases">
        <authorList>
            <consortium name="ELIXIR-Norway"/>
            <consortium name="Elixir Norway"/>
        </authorList>
    </citation>
    <scope>NUCLEOTIDE SEQUENCE</scope>
</reference>
<feature type="compositionally biased region" description="Basic residues" evidence="1">
    <location>
        <begin position="266"/>
        <end position="277"/>
    </location>
</feature>